<feature type="transmembrane region" description="Helical" evidence="1">
    <location>
        <begin position="24"/>
        <end position="45"/>
    </location>
</feature>
<evidence type="ECO:0000259" key="2">
    <source>
        <dbReference type="Pfam" id="PF24803"/>
    </source>
</evidence>
<feature type="domain" description="DUF7704" evidence="2">
    <location>
        <begin position="21"/>
        <end position="157"/>
    </location>
</feature>
<reference evidence="3" key="1">
    <citation type="submission" date="2023-06" db="EMBL/GenBank/DDBJ databases">
        <title>Genome-scale phylogeny and comparative genomics of the fungal order Sordariales.</title>
        <authorList>
            <consortium name="Lawrence Berkeley National Laboratory"/>
            <person name="Hensen N."/>
            <person name="Bonometti L."/>
            <person name="Westerberg I."/>
            <person name="Brannstrom I.O."/>
            <person name="Guillou S."/>
            <person name="Cros-Aarteil S."/>
            <person name="Calhoun S."/>
            <person name="Haridas S."/>
            <person name="Kuo A."/>
            <person name="Mondo S."/>
            <person name="Pangilinan J."/>
            <person name="Riley R."/>
            <person name="Labutti K."/>
            <person name="Andreopoulos B."/>
            <person name="Lipzen A."/>
            <person name="Chen C."/>
            <person name="Yanf M."/>
            <person name="Daum C."/>
            <person name="Ng V."/>
            <person name="Clum A."/>
            <person name="Steindorff A."/>
            <person name="Ohm R."/>
            <person name="Martin F."/>
            <person name="Silar P."/>
            <person name="Natvig D."/>
            <person name="Lalanne C."/>
            <person name="Gautier V."/>
            <person name="Ament-Velasquez S.L."/>
            <person name="Kruys A."/>
            <person name="Hutchinson M.I."/>
            <person name="Powell A.J."/>
            <person name="Barry K."/>
            <person name="Miller A.N."/>
            <person name="Grigoriev I.V."/>
            <person name="Debuchy R."/>
            <person name="Gladieux P."/>
            <person name="Thoren M.H."/>
            <person name="Johannesson H."/>
        </authorList>
    </citation>
    <scope>NUCLEOTIDE SEQUENCE</scope>
    <source>
        <strain evidence="3">CBS 307.81</strain>
    </source>
</reference>
<gene>
    <name evidence="3" type="ORF">QBC41DRAFT_330131</name>
</gene>
<proteinExistence type="predicted"/>
<dbReference type="EMBL" id="JAULSY010000148">
    <property type="protein sequence ID" value="KAK0661682.1"/>
    <property type="molecule type" value="Genomic_DNA"/>
</dbReference>
<keyword evidence="1" id="KW-1133">Transmembrane helix</keyword>
<dbReference type="InterPro" id="IPR056121">
    <property type="entry name" value="DUF7704"/>
</dbReference>
<dbReference type="PANTHER" id="PTHR37019:SF1">
    <property type="entry name" value="EXPERA DOMAIN-CONTAINING PROTEIN"/>
    <property type="match status" value="1"/>
</dbReference>
<sequence>MTAPAQSTATAPNNKSKGGFSLPFIYRFFFLLVEPFSALVGAYFALFDQETYLRLTHAASAASPIPTSTSIVLSQLGNLYFFFAINEALVLRATSDIVVWRTVLFCLLVGDLGHLYTVKQLGVQIYWDISNWNAIDIGNIPFVYLGATMRIAFLAGIGFPSSRGTKPTKTA</sequence>
<dbReference type="Proteomes" id="UP001174997">
    <property type="component" value="Unassembled WGS sequence"/>
</dbReference>
<accession>A0AA39YZY9</accession>
<feature type="transmembrane region" description="Helical" evidence="1">
    <location>
        <begin position="97"/>
        <end position="117"/>
    </location>
</feature>
<dbReference type="AlphaFoldDB" id="A0AA39YZY9"/>
<feature type="transmembrane region" description="Helical" evidence="1">
    <location>
        <begin position="65"/>
        <end position="85"/>
    </location>
</feature>
<protein>
    <recommendedName>
        <fullName evidence="2">DUF7704 domain-containing protein</fullName>
    </recommendedName>
</protein>
<evidence type="ECO:0000313" key="4">
    <source>
        <dbReference type="Proteomes" id="UP001174997"/>
    </source>
</evidence>
<evidence type="ECO:0000313" key="3">
    <source>
        <dbReference type="EMBL" id="KAK0661682.1"/>
    </source>
</evidence>
<feature type="transmembrane region" description="Helical" evidence="1">
    <location>
        <begin position="137"/>
        <end position="159"/>
    </location>
</feature>
<keyword evidence="4" id="KW-1185">Reference proteome</keyword>
<organism evidence="3 4">
    <name type="scientific">Cercophora samala</name>
    <dbReference type="NCBI Taxonomy" id="330535"/>
    <lineage>
        <taxon>Eukaryota</taxon>
        <taxon>Fungi</taxon>
        <taxon>Dikarya</taxon>
        <taxon>Ascomycota</taxon>
        <taxon>Pezizomycotina</taxon>
        <taxon>Sordariomycetes</taxon>
        <taxon>Sordariomycetidae</taxon>
        <taxon>Sordariales</taxon>
        <taxon>Lasiosphaeriaceae</taxon>
        <taxon>Cercophora</taxon>
    </lineage>
</organism>
<dbReference type="Pfam" id="PF24803">
    <property type="entry name" value="DUF7704"/>
    <property type="match status" value="1"/>
</dbReference>
<keyword evidence="1" id="KW-0472">Membrane</keyword>
<keyword evidence="1" id="KW-0812">Transmembrane</keyword>
<comment type="caution">
    <text evidence="3">The sequence shown here is derived from an EMBL/GenBank/DDBJ whole genome shotgun (WGS) entry which is preliminary data.</text>
</comment>
<evidence type="ECO:0000256" key="1">
    <source>
        <dbReference type="SAM" id="Phobius"/>
    </source>
</evidence>
<dbReference type="PANTHER" id="PTHR37019">
    <property type="entry name" value="CHROMOSOME 1, WHOLE GENOME SHOTGUN SEQUENCE"/>
    <property type="match status" value="1"/>
</dbReference>
<name>A0AA39YZY9_9PEZI</name>